<proteinExistence type="predicted"/>
<comment type="caution">
    <text evidence="2">The sequence shown here is derived from an EMBL/GenBank/DDBJ whole genome shotgun (WGS) entry which is preliminary data.</text>
</comment>
<dbReference type="EMBL" id="WDCG01000007">
    <property type="protein sequence ID" value="KAB6424706.1"/>
    <property type="molecule type" value="Genomic_DNA"/>
</dbReference>
<evidence type="ECO:0000313" key="3">
    <source>
        <dbReference type="Proteomes" id="UP000471447"/>
    </source>
</evidence>
<feature type="chain" id="PRO_5029688317" description="DUF4843 domain-containing protein" evidence="1">
    <location>
        <begin position="21"/>
        <end position="222"/>
    </location>
</feature>
<evidence type="ECO:0000313" key="2">
    <source>
        <dbReference type="EMBL" id="KAB6424706.1"/>
    </source>
</evidence>
<name>A0A7J5QTL8_9BACE</name>
<keyword evidence="1" id="KW-0732">Signal</keyword>
<accession>A0A7J5QTL8</accession>
<evidence type="ECO:0000256" key="1">
    <source>
        <dbReference type="SAM" id="SignalP"/>
    </source>
</evidence>
<dbReference type="RefSeq" id="WP_048695699.1">
    <property type="nucleotide sequence ID" value="NZ_JBDORN010000006.1"/>
</dbReference>
<dbReference type="PROSITE" id="PS51257">
    <property type="entry name" value="PROKAR_LIPOPROTEIN"/>
    <property type="match status" value="1"/>
</dbReference>
<protein>
    <recommendedName>
        <fullName evidence="4">DUF4843 domain-containing protein</fullName>
    </recommendedName>
</protein>
<gene>
    <name evidence="2" type="ORF">GAZ26_08270</name>
</gene>
<evidence type="ECO:0008006" key="4">
    <source>
        <dbReference type="Google" id="ProtNLM"/>
    </source>
</evidence>
<reference evidence="2 3" key="1">
    <citation type="journal article" date="2019" name="Nat. Med.">
        <title>A library of human gut bacterial isolates paired with longitudinal multiomics data enables mechanistic microbiome research.</title>
        <authorList>
            <person name="Poyet M."/>
            <person name="Groussin M."/>
            <person name="Gibbons S.M."/>
            <person name="Avila-Pacheco J."/>
            <person name="Jiang X."/>
            <person name="Kearney S.M."/>
            <person name="Perrotta A.R."/>
            <person name="Berdy B."/>
            <person name="Zhao S."/>
            <person name="Lieberman T.D."/>
            <person name="Swanson P.K."/>
            <person name="Smith M."/>
            <person name="Roesemann S."/>
            <person name="Alexander J.E."/>
            <person name="Rich S.A."/>
            <person name="Livny J."/>
            <person name="Vlamakis H."/>
            <person name="Clish C."/>
            <person name="Bullock K."/>
            <person name="Deik A."/>
            <person name="Scott J."/>
            <person name="Pierce K.A."/>
            <person name="Xavier R.J."/>
            <person name="Alm E.J."/>
        </authorList>
    </citation>
    <scope>NUCLEOTIDE SEQUENCE [LARGE SCALE GENOMIC DNA]</scope>
    <source>
        <strain evidence="2 3">BIOML-A7</strain>
    </source>
</reference>
<dbReference type="AlphaFoldDB" id="A0A7J5QTL8"/>
<feature type="signal peptide" evidence="1">
    <location>
        <begin position="1"/>
        <end position="20"/>
    </location>
</feature>
<dbReference type="Proteomes" id="UP000471447">
    <property type="component" value="Unassembled WGS sequence"/>
</dbReference>
<sequence length="222" mass="25655">MKYIWIMCVLLLVCSCNTVKEDTIINEDYEKIFPPKEIEKPENKRGELTIQLCDPDLALKNYKYPGTETPEGAEKYKVTLLCQFNETDRRGNLVDDPKVTARYEVKYINEKKELITITCFEKDSESAEEDTEEDYDEEEEEQNINVMSNGEELEITFEVYSGFPLYLSVSGVGPRNSNVRASIKAVSADGLIELPELRTEQYQNEEGPNMLKHPYCEYFILP</sequence>
<organism evidence="2 3">
    <name type="scientific">Bacteroides xylanisolvens</name>
    <dbReference type="NCBI Taxonomy" id="371601"/>
    <lineage>
        <taxon>Bacteria</taxon>
        <taxon>Pseudomonadati</taxon>
        <taxon>Bacteroidota</taxon>
        <taxon>Bacteroidia</taxon>
        <taxon>Bacteroidales</taxon>
        <taxon>Bacteroidaceae</taxon>
        <taxon>Bacteroides</taxon>
    </lineage>
</organism>